<feature type="non-terminal residue" evidence="1">
    <location>
        <position position="1"/>
    </location>
</feature>
<organism evidence="1">
    <name type="scientific">Pectinophora gossypiella</name>
    <name type="common">Cotton pink bollworm</name>
    <name type="synonym">Depressaria gossypiella</name>
    <dbReference type="NCBI Taxonomy" id="13191"/>
    <lineage>
        <taxon>Eukaryota</taxon>
        <taxon>Metazoa</taxon>
        <taxon>Ecdysozoa</taxon>
        <taxon>Arthropoda</taxon>
        <taxon>Hexapoda</taxon>
        <taxon>Insecta</taxon>
        <taxon>Pterygota</taxon>
        <taxon>Neoptera</taxon>
        <taxon>Endopterygota</taxon>
        <taxon>Lepidoptera</taxon>
        <taxon>Glossata</taxon>
        <taxon>Ditrysia</taxon>
        <taxon>Gelechioidea</taxon>
        <taxon>Gelechiidae</taxon>
        <taxon>Apatetrinae</taxon>
        <taxon>Pectinophora</taxon>
    </lineage>
</organism>
<evidence type="ECO:0008006" key="2">
    <source>
        <dbReference type="Google" id="ProtNLM"/>
    </source>
</evidence>
<name>A0A1E1WGA0_PECGO</name>
<dbReference type="OrthoDB" id="6496131at2759"/>
<dbReference type="AlphaFoldDB" id="A0A1E1WGA0"/>
<dbReference type="PANTHER" id="PTHR33198:SF19">
    <property type="entry name" value="CCHC-TYPE DOMAIN-CONTAINING PROTEIN"/>
    <property type="match status" value="1"/>
</dbReference>
<sequence>SKTYSDLVSIMKGHIQPKPSILAQRYIFRQRSQRRDESIAEYVAELKKLTKHCGFTSQSLSENLRDQFVCGLSNDSIRQRLFTEEDIGFERAYKLAISMEAAEANAAIVENRSCCQHSDRFNTFTGIVT</sequence>
<gene>
    <name evidence="1" type="ORF">g.15930</name>
</gene>
<dbReference type="EMBL" id="GDQN01005066">
    <property type="protein sequence ID" value="JAT85988.1"/>
    <property type="molecule type" value="Transcribed_RNA"/>
</dbReference>
<dbReference type="PANTHER" id="PTHR33198">
    <property type="entry name" value="ANK_REP_REGION DOMAIN-CONTAINING PROTEIN-RELATED"/>
    <property type="match status" value="1"/>
</dbReference>
<reference evidence="1" key="1">
    <citation type="submission" date="2015-09" db="EMBL/GenBank/DDBJ databases">
        <title>De novo assembly of Pectinophora gossypiella (Pink Bollworm) gut transcriptome.</title>
        <authorList>
            <person name="Tassone E.E."/>
        </authorList>
    </citation>
    <scope>NUCLEOTIDE SEQUENCE</scope>
</reference>
<protein>
    <recommendedName>
        <fullName evidence="2">Retrotransposon gag domain-containing protein</fullName>
    </recommendedName>
</protein>
<accession>A0A1E1WGA0</accession>
<evidence type="ECO:0000313" key="1">
    <source>
        <dbReference type="EMBL" id="JAT85988.1"/>
    </source>
</evidence>
<proteinExistence type="predicted"/>